<dbReference type="SUPFAM" id="SSF52402">
    <property type="entry name" value="Adenine nucleotide alpha hydrolases-like"/>
    <property type="match status" value="1"/>
</dbReference>
<dbReference type="CDD" id="cd01991">
    <property type="entry name" value="Asn_synthase_B_C"/>
    <property type="match status" value="1"/>
</dbReference>
<dbReference type="GO" id="GO:0005524">
    <property type="term" value="F:ATP binding"/>
    <property type="evidence" value="ECO:0007669"/>
    <property type="project" value="UniProtKB-KW"/>
</dbReference>
<keyword evidence="9" id="KW-0028">Amino-acid biosynthesis</keyword>
<dbReference type="InterPro" id="IPR017932">
    <property type="entry name" value="GATase_2_dom"/>
</dbReference>
<dbReference type="SUPFAM" id="SSF56235">
    <property type="entry name" value="N-terminal nucleophile aminohydrolases (Ntn hydrolases)"/>
    <property type="match status" value="1"/>
</dbReference>
<keyword evidence="4 10" id="KW-0547">Nucleotide-binding</keyword>
<evidence type="ECO:0000256" key="5">
    <source>
        <dbReference type="ARBA" id="ARBA00022840"/>
    </source>
</evidence>
<evidence type="ECO:0000259" key="12">
    <source>
        <dbReference type="PROSITE" id="PS51278"/>
    </source>
</evidence>
<protein>
    <recommendedName>
        <fullName evidence="3">asparagine synthase (glutamine-hydrolyzing)</fullName>
        <ecNumber evidence="3">6.3.5.4</ecNumber>
    </recommendedName>
</protein>
<dbReference type="PANTHER" id="PTHR43284:SF1">
    <property type="entry name" value="ASPARAGINE SYNTHETASE"/>
    <property type="match status" value="1"/>
</dbReference>
<proteinExistence type="inferred from homology"/>
<dbReference type="AlphaFoldDB" id="A0A1M6MR40"/>
<dbReference type="Gene3D" id="3.60.20.10">
    <property type="entry name" value="Glutamine Phosphoribosylpyrophosphate, subunit 1, domain 1"/>
    <property type="match status" value="1"/>
</dbReference>
<keyword evidence="5 10" id="KW-0067">ATP-binding</keyword>
<feature type="binding site" evidence="10">
    <location>
        <position position="95"/>
    </location>
    <ligand>
        <name>L-glutamine</name>
        <dbReference type="ChEBI" id="CHEBI:58359"/>
    </ligand>
</feature>
<dbReference type="GO" id="GO:0005829">
    <property type="term" value="C:cytosol"/>
    <property type="evidence" value="ECO:0007669"/>
    <property type="project" value="TreeGrafter"/>
</dbReference>
<name>A0A1M6MR40_9ACTN</name>
<keyword evidence="7 9" id="KW-0315">Glutamine amidotransferase</keyword>
<dbReference type="PROSITE" id="PS51278">
    <property type="entry name" value="GATASE_TYPE_2"/>
    <property type="match status" value="1"/>
</dbReference>
<evidence type="ECO:0000256" key="7">
    <source>
        <dbReference type="ARBA" id="ARBA00022962"/>
    </source>
</evidence>
<dbReference type="InterPro" id="IPR006426">
    <property type="entry name" value="Asn_synth_AEB"/>
</dbReference>
<gene>
    <name evidence="13" type="ORF">SAMN02745244_03435</name>
</gene>
<feature type="binding site" evidence="10">
    <location>
        <begin position="359"/>
        <end position="360"/>
    </location>
    <ligand>
        <name>ATP</name>
        <dbReference type="ChEBI" id="CHEBI:30616"/>
    </ligand>
</feature>
<dbReference type="OrthoDB" id="9763290at2"/>
<evidence type="ECO:0000313" key="14">
    <source>
        <dbReference type="Proteomes" id="UP000184512"/>
    </source>
</evidence>
<feature type="active site" description="For GATase activity" evidence="9">
    <location>
        <position position="2"/>
    </location>
</feature>
<comment type="pathway">
    <text evidence="1">Amino-acid biosynthesis; L-asparagine biosynthesis; L-asparagine from L-aspartate (L-Gln route): step 1/1.</text>
</comment>
<dbReference type="GO" id="GO:0006529">
    <property type="term" value="P:asparagine biosynthetic process"/>
    <property type="evidence" value="ECO:0007669"/>
    <property type="project" value="UniProtKB-KW"/>
</dbReference>
<evidence type="ECO:0000256" key="11">
    <source>
        <dbReference type="PIRSR" id="PIRSR001589-3"/>
    </source>
</evidence>
<dbReference type="CDD" id="cd00712">
    <property type="entry name" value="AsnB"/>
    <property type="match status" value="1"/>
</dbReference>
<comment type="similarity">
    <text evidence="2">Belongs to the asparagine synthetase family.</text>
</comment>
<evidence type="ECO:0000313" key="13">
    <source>
        <dbReference type="EMBL" id="SHJ85941.1"/>
    </source>
</evidence>
<accession>A0A1M6MR40</accession>
<comment type="catalytic activity">
    <reaction evidence="8">
        <text>L-aspartate + L-glutamine + ATP + H2O = L-asparagine + L-glutamate + AMP + diphosphate + H(+)</text>
        <dbReference type="Rhea" id="RHEA:12228"/>
        <dbReference type="ChEBI" id="CHEBI:15377"/>
        <dbReference type="ChEBI" id="CHEBI:15378"/>
        <dbReference type="ChEBI" id="CHEBI:29985"/>
        <dbReference type="ChEBI" id="CHEBI:29991"/>
        <dbReference type="ChEBI" id="CHEBI:30616"/>
        <dbReference type="ChEBI" id="CHEBI:33019"/>
        <dbReference type="ChEBI" id="CHEBI:58048"/>
        <dbReference type="ChEBI" id="CHEBI:58359"/>
        <dbReference type="ChEBI" id="CHEBI:456215"/>
        <dbReference type="EC" id="6.3.5.4"/>
    </reaction>
</comment>
<dbReference type="Pfam" id="PF00733">
    <property type="entry name" value="Asn_synthase"/>
    <property type="match status" value="1"/>
</dbReference>
<reference evidence="13 14" key="1">
    <citation type="submission" date="2016-11" db="EMBL/GenBank/DDBJ databases">
        <authorList>
            <person name="Jaros S."/>
            <person name="Januszkiewicz K."/>
            <person name="Wedrychowicz H."/>
        </authorList>
    </citation>
    <scope>NUCLEOTIDE SEQUENCE [LARGE SCALE GENOMIC DNA]</scope>
    <source>
        <strain evidence="13 14">DSM 12906</strain>
    </source>
</reference>
<sequence>MCGIGGVFAECGPVSEGGLRAMALTLQHRGPDESAVWSEGRIGFAHARLSIIDVGGSHQPMHAVDGSWSVVFNGEIFNYRELRKDSDYPYHTDGDTEVLLAGLVRHGIRFVERLRGQYAFAAFHHETETLHLVRDRVGVLPLYYRNVAGGLVFGSEIKSIIRYVGCAPCVDPDSLDSYLAGRSVPSPNTLYADIRKLRPGHRVEVRASGELFEKRYWAPPAVDRAEWPDPREAVDAADTLIRDAVSAALVADVPVGAYLSGGVDSSLIVAVMKQLRGSAPLETFVAGFGDPRYDELAWAKRVSDYVGTKHHQVDVRAEDFLDLWPTLSWHRDAPLSEPADMAVFRLAQAARQHVTVVLSGEGGDELFGGYPKYRFASWARIIRRIPSGPRRVAGRLLEARLPKRLSRQRVAVRALSAESDLGQLVTWFAPFTSEERQRLLGSGPTTERQRSVPEGVDDIDRMLRFDLESWLPDNLLERGDRMSMAASLELRPPLLDHRLVEFAFSLPSEIKVRGGKPKWLLKEVAKRYLPDEVVLRKKVGFRVPLDEWFRSGICDNAWDRLTGSASFVASTFNRDEVCRLLMRHGSGRFNEESRIWTLLSLEVWHEACIKGWETFAPGEGTR</sequence>
<evidence type="ECO:0000256" key="4">
    <source>
        <dbReference type="ARBA" id="ARBA00022741"/>
    </source>
</evidence>
<evidence type="ECO:0000256" key="9">
    <source>
        <dbReference type="PIRSR" id="PIRSR001589-1"/>
    </source>
</evidence>
<keyword evidence="6 9" id="KW-0061">Asparagine biosynthesis</keyword>
<dbReference type="GO" id="GO:0004066">
    <property type="term" value="F:asparagine synthase (glutamine-hydrolyzing) activity"/>
    <property type="evidence" value="ECO:0007669"/>
    <property type="project" value="UniProtKB-EC"/>
</dbReference>
<dbReference type="EC" id="6.3.5.4" evidence="3"/>
<evidence type="ECO:0000256" key="8">
    <source>
        <dbReference type="ARBA" id="ARBA00048741"/>
    </source>
</evidence>
<feature type="site" description="Important for beta-aspartyl-AMP intermediate formation" evidence="11">
    <location>
        <position position="361"/>
    </location>
</feature>
<dbReference type="Proteomes" id="UP000184512">
    <property type="component" value="Unassembled WGS sequence"/>
</dbReference>
<dbReference type="PANTHER" id="PTHR43284">
    <property type="entry name" value="ASPARAGINE SYNTHETASE (GLUTAMINE-HYDROLYZING)"/>
    <property type="match status" value="1"/>
</dbReference>
<dbReference type="InterPro" id="IPR051786">
    <property type="entry name" value="ASN_synthetase/amidase"/>
</dbReference>
<dbReference type="RefSeq" id="WP_073190812.1">
    <property type="nucleotide sequence ID" value="NZ_FQZG01000094.1"/>
</dbReference>
<feature type="domain" description="Glutamine amidotransferase type-2" evidence="12">
    <location>
        <begin position="2"/>
        <end position="208"/>
    </location>
</feature>
<dbReference type="InterPro" id="IPR001962">
    <property type="entry name" value="Asn_synthase"/>
</dbReference>
<dbReference type="InterPro" id="IPR033738">
    <property type="entry name" value="AsnB_N"/>
</dbReference>
<organism evidence="13 14">
    <name type="scientific">Tessaracoccus bendigoensis DSM 12906</name>
    <dbReference type="NCBI Taxonomy" id="1123357"/>
    <lineage>
        <taxon>Bacteria</taxon>
        <taxon>Bacillati</taxon>
        <taxon>Actinomycetota</taxon>
        <taxon>Actinomycetes</taxon>
        <taxon>Propionibacteriales</taxon>
        <taxon>Propionibacteriaceae</taxon>
        <taxon>Tessaracoccus</taxon>
    </lineage>
</organism>
<dbReference type="InterPro" id="IPR029055">
    <property type="entry name" value="Ntn_hydrolases_N"/>
</dbReference>
<keyword evidence="14" id="KW-1185">Reference proteome</keyword>
<dbReference type="InterPro" id="IPR014729">
    <property type="entry name" value="Rossmann-like_a/b/a_fold"/>
</dbReference>
<dbReference type="Pfam" id="PF13537">
    <property type="entry name" value="GATase_7"/>
    <property type="match status" value="1"/>
</dbReference>
<dbReference type="STRING" id="1123357.SAMN02745244_03435"/>
<evidence type="ECO:0000256" key="3">
    <source>
        <dbReference type="ARBA" id="ARBA00012737"/>
    </source>
</evidence>
<evidence type="ECO:0000256" key="1">
    <source>
        <dbReference type="ARBA" id="ARBA00005187"/>
    </source>
</evidence>
<evidence type="ECO:0000256" key="6">
    <source>
        <dbReference type="ARBA" id="ARBA00022888"/>
    </source>
</evidence>
<dbReference type="EMBL" id="FQZG01000094">
    <property type="protein sequence ID" value="SHJ85941.1"/>
    <property type="molecule type" value="Genomic_DNA"/>
</dbReference>
<evidence type="ECO:0000256" key="10">
    <source>
        <dbReference type="PIRSR" id="PIRSR001589-2"/>
    </source>
</evidence>
<evidence type="ECO:0000256" key="2">
    <source>
        <dbReference type="ARBA" id="ARBA00005752"/>
    </source>
</evidence>
<dbReference type="Gene3D" id="3.40.50.620">
    <property type="entry name" value="HUPs"/>
    <property type="match status" value="1"/>
</dbReference>
<dbReference type="NCBIfam" id="TIGR01536">
    <property type="entry name" value="asn_synth_AEB"/>
    <property type="match status" value="1"/>
</dbReference>
<dbReference type="PIRSF" id="PIRSF001589">
    <property type="entry name" value="Asn_synthetase_glu-h"/>
    <property type="match status" value="1"/>
</dbReference>